<dbReference type="EMBL" id="QXGF01004182">
    <property type="protein sequence ID" value="KAE8920176.1"/>
    <property type="molecule type" value="Genomic_DNA"/>
</dbReference>
<evidence type="ECO:0000313" key="4">
    <source>
        <dbReference type="EMBL" id="KAE9074440.1"/>
    </source>
</evidence>
<proteinExistence type="predicted"/>
<dbReference type="Proteomes" id="UP000437068">
    <property type="component" value="Unassembled WGS sequence"/>
</dbReference>
<comment type="caution">
    <text evidence="2">The sequence shown here is derived from an EMBL/GenBank/DDBJ whole genome shotgun (WGS) entry which is preliminary data.</text>
</comment>
<evidence type="ECO:0000313" key="12">
    <source>
        <dbReference type="Proteomes" id="UP000460718"/>
    </source>
</evidence>
<dbReference type="EMBL" id="QXGC01004475">
    <property type="protein sequence ID" value="KAE9169208.1"/>
    <property type="molecule type" value="Genomic_DNA"/>
</dbReference>
<dbReference type="EMBL" id="QXFX01004443">
    <property type="protein sequence ID" value="KAE9064046.1"/>
    <property type="molecule type" value="Genomic_DNA"/>
</dbReference>
<evidence type="ECO:0000313" key="2">
    <source>
        <dbReference type="EMBL" id="KAE8966027.1"/>
    </source>
</evidence>
<gene>
    <name evidence="7" type="ORF">PF001_g28807</name>
    <name evidence="6" type="ORF">PF002_g29730</name>
    <name evidence="5" type="ORF">PF004_g28257</name>
    <name evidence="4" type="ORF">PF006_g28546</name>
    <name evidence="1" type="ORF">PF009_g29528</name>
    <name evidence="3" type="ORF">PF010_g28768</name>
    <name evidence="2" type="ORF">PF011_g28083</name>
</gene>
<evidence type="ECO:0000313" key="13">
    <source>
        <dbReference type="Proteomes" id="UP000476176"/>
    </source>
</evidence>
<accession>A0A6A3HA24</accession>
<dbReference type="Proteomes" id="UP000440367">
    <property type="component" value="Unassembled WGS sequence"/>
</dbReference>
<dbReference type="EMBL" id="QXGA01004321">
    <property type="protein sequence ID" value="KAE9074440.1"/>
    <property type="molecule type" value="Genomic_DNA"/>
</dbReference>
<evidence type="ECO:0000313" key="7">
    <source>
        <dbReference type="EMBL" id="KAE9270431.1"/>
    </source>
</evidence>
<evidence type="ECO:0000313" key="6">
    <source>
        <dbReference type="EMBL" id="KAE9171822.1"/>
    </source>
</evidence>
<sequence>MSGTDSPICSDSSAAKVVPSVTICVLPDIVHKSKYAIPGSF</sequence>
<evidence type="ECO:0000313" key="1">
    <source>
        <dbReference type="EMBL" id="KAE8920176.1"/>
    </source>
</evidence>
<reference evidence="12 13" key="1">
    <citation type="submission" date="2018-09" db="EMBL/GenBank/DDBJ databases">
        <title>Genomic investigation of the strawberry pathogen Phytophthora fragariae indicates pathogenicity is determined by transcriptional variation in three key races.</title>
        <authorList>
            <person name="Adams T.M."/>
            <person name="Armitage A.D."/>
            <person name="Sobczyk M.K."/>
            <person name="Bates H.J."/>
            <person name="Dunwell J.M."/>
            <person name="Nellist C.F."/>
            <person name="Harrison R.J."/>
        </authorList>
    </citation>
    <scope>NUCLEOTIDE SEQUENCE [LARGE SCALE GENOMIC DNA]</scope>
    <source>
        <strain evidence="7 9">A4</strain>
        <strain evidence="6 10">BC-1</strain>
        <strain evidence="5 13">BC-23</strain>
        <strain evidence="4 11">NOV-5</strain>
        <strain evidence="1 8">NOV-9</strain>
        <strain evidence="3 14">ONT-3</strain>
        <strain evidence="2 12">SCRP245</strain>
    </source>
</reference>
<evidence type="ECO:0000313" key="3">
    <source>
        <dbReference type="EMBL" id="KAE9064046.1"/>
    </source>
</evidence>
<dbReference type="AlphaFoldDB" id="A0A6A3HA24"/>
<evidence type="ECO:0000313" key="10">
    <source>
        <dbReference type="Proteomes" id="UP000440367"/>
    </source>
</evidence>
<dbReference type="Proteomes" id="UP000440732">
    <property type="component" value="Unassembled WGS sequence"/>
</dbReference>
<evidence type="ECO:0000313" key="11">
    <source>
        <dbReference type="Proteomes" id="UP000440732"/>
    </source>
</evidence>
<evidence type="ECO:0000313" key="14">
    <source>
        <dbReference type="Proteomes" id="UP000488956"/>
    </source>
</evidence>
<dbReference type="EMBL" id="QXFW01004361">
    <property type="protein sequence ID" value="KAE8966027.1"/>
    <property type="molecule type" value="Genomic_DNA"/>
</dbReference>
<evidence type="ECO:0000313" key="9">
    <source>
        <dbReference type="Proteomes" id="UP000437068"/>
    </source>
</evidence>
<evidence type="ECO:0000313" key="5">
    <source>
        <dbReference type="EMBL" id="KAE9169208.1"/>
    </source>
</evidence>
<dbReference type="EMBL" id="QXGD01004213">
    <property type="protein sequence ID" value="KAE9171822.1"/>
    <property type="molecule type" value="Genomic_DNA"/>
</dbReference>
<dbReference type="Proteomes" id="UP000429523">
    <property type="component" value="Unassembled WGS sequence"/>
</dbReference>
<dbReference type="EMBL" id="QXGE01004499">
    <property type="protein sequence ID" value="KAE9270431.1"/>
    <property type="molecule type" value="Genomic_DNA"/>
</dbReference>
<name>A0A6A3HA24_9STRA</name>
<dbReference type="Proteomes" id="UP000460718">
    <property type="component" value="Unassembled WGS sequence"/>
</dbReference>
<protein>
    <submittedName>
        <fullName evidence="2">Uncharacterized protein</fullName>
    </submittedName>
</protein>
<organism evidence="2 12">
    <name type="scientific">Phytophthora fragariae</name>
    <dbReference type="NCBI Taxonomy" id="53985"/>
    <lineage>
        <taxon>Eukaryota</taxon>
        <taxon>Sar</taxon>
        <taxon>Stramenopiles</taxon>
        <taxon>Oomycota</taxon>
        <taxon>Peronosporomycetes</taxon>
        <taxon>Peronosporales</taxon>
        <taxon>Peronosporaceae</taxon>
        <taxon>Phytophthora</taxon>
    </lineage>
</organism>
<evidence type="ECO:0000313" key="8">
    <source>
        <dbReference type="Proteomes" id="UP000429523"/>
    </source>
</evidence>
<dbReference type="Proteomes" id="UP000488956">
    <property type="component" value="Unassembled WGS sequence"/>
</dbReference>
<dbReference type="Proteomes" id="UP000476176">
    <property type="component" value="Unassembled WGS sequence"/>
</dbReference>